<evidence type="ECO:0000313" key="2">
    <source>
        <dbReference type="Proteomes" id="UP000887575"/>
    </source>
</evidence>
<proteinExistence type="predicted"/>
<keyword evidence="1" id="KW-1133">Transmembrane helix</keyword>
<keyword evidence="2" id="KW-1185">Reference proteome</keyword>
<protein>
    <recommendedName>
        <fullName evidence="4">Serpentine receptor class gamma</fullName>
    </recommendedName>
</protein>
<name>A0AAF3F9U7_9BILA</name>
<sequence length="110" mass="13141">MRGLKQQKHWNLLGISLFTTVIMIPAAVQYGMLSYISFTSDYDWEYFKSLVELHIYIDLLIGFYQPYLLLITSKELRREMLTKSQKFYSAFTKKQRVQVQQLDSVISWRC</sequence>
<keyword evidence="1" id="KW-0812">Transmembrane</keyword>
<evidence type="ECO:0000256" key="1">
    <source>
        <dbReference type="SAM" id="Phobius"/>
    </source>
</evidence>
<reference evidence="3" key="1">
    <citation type="submission" date="2024-02" db="UniProtKB">
        <authorList>
            <consortium name="WormBaseParasite"/>
        </authorList>
    </citation>
    <scope>IDENTIFICATION</scope>
</reference>
<evidence type="ECO:0000313" key="3">
    <source>
        <dbReference type="WBParaSite" id="MBELARI_LOCUS3691"/>
    </source>
</evidence>
<dbReference type="WBParaSite" id="MBELARI_LOCUS3691">
    <property type="protein sequence ID" value="MBELARI_LOCUS3691"/>
    <property type="gene ID" value="MBELARI_LOCUS3691"/>
</dbReference>
<dbReference type="Proteomes" id="UP000887575">
    <property type="component" value="Unassembled WGS sequence"/>
</dbReference>
<keyword evidence="1" id="KW-0472">Membrane</keyword>
<accession>A0AAF3F9U7</accession>
<evidence type="ECO:0008006" key="4">
    <source>
        <dbReference type="Google" id="ProtNLM"/>
    </source>
</evidence>
<organism evidence="2 3">
    <name type="scientific">Mesorhabditis belari</name>
    <dbReference type="NCBI Taxonomy" id="2138241"/>
    <lineage>
        <taxon>Eukaryota</taxon>
        <taxon>Metazoa</taxon>
        <taxon>Ecdysozoa</taxon>
        <taxon>Nematoda</taxon>
        <taxon>Chromadorea</taxon>
        <taxon>Rhabditida</taxon>
        <taxon>Rhabditina</taxon>
        <taxon>Rhabditomorpha</taxon>
        <taxon>Rhabditoidea</taxon>
        <taxon>Rhabditidae</taxon>
        <taxon>Mesorhabditinae</taxon>
        <taxon>Mesorhabditis</taxon>
    </lineage>
</organism>
<feature type="transmembrane region" description="Helical" evidence="1">
    <location>
        <begin position="12"/>
        <end position="33"/>
    </location>
</feature>
<feature type="transmembrane region" description="Helical" evidence="1">
    <location>
        <begin position="53"/>
        <end position="71"/>
    </location>
</feature>
<dbReference type="AlphaFoldDB" id="A0AAF3F9U7"/>